<evidence type="ECO:0000259" key="4">
    <source>
        <dbReference type="PROSITE" id="PS51025"/>
    </source>
</evidence>
<dbReference type="InterPro" id="IPR000504">
    <property type="entry name" value="RRM_dom"/>
</dbReference>
<proteinExistence type="predicted"/>
<dbReference type="PANTHER" id="PTHR18806">
    <property type="entry name" value="RBM25 PROTEIN"/>
    <property type="match status" value="1"/>
</dbReference>
<evidence type="ECO:0000313" key="6">
    <source>
        <dbReference type="Proteomes" id="UP001274830"/>
    </source>
</evidence>
<evidence type="ECO:0000256" key="1">
    <source>
        <dbReference type="PROSITE-ProRule" id="PRU00176"/>
    </source>
</evidence>
<dbReference type="InterPro" id="IPR035979">
    <property type="entry name" value="RBD_domain_sf"/>
</dbReference>
<feature type="domain" description="RRM" evidence="3">
    <location>
        <begin position="130"/>
        <end position="213"/>
    </location>
</feature>
<evidence type="ECO:0000256" key="2">
    <source>
        <dbReference type="SAM" id="MobiDB-lite"/>
    </source>
</evidence>
<dbReference type="Gene3D" id="1.20.1390.10">
    <property type="entry name" value="PWI domain"/>
    <property type="match status" value="1"/>
</dbReference>
<protein>
    <recommendedName>
        <fullName evidence="7">PWI domain-containing protein</fullName>
    </recommendedName>
</protein>
<feature type="compositionally biased region" description="Acidic residues" evidence="2">
    <location>
        <begin position="412"/>
        <end position="426"/>
    </location>
</feature>
<dbReference type="PROSITE" id="PS51025">
    <property type="entry name" value="PWI"/>
    <property type="match status" value="1"/>
</dbReference>
<dbReference type="InterPro" id="IPR002483">
    <property type="entry name" value="PWI_dom"/>
</dbReference>
<evidence type="ECO:0000259" key="3">
    <source>
        <dbReference type="PROSITE" id="PS50102"/>
    </source>
</evidence>
<comment type="caution">
    <text evidence="5">The sequence shown here is derived from an EMBL/GenBank/DDBJ whole genome shotgun (WGS) entry which is preliminary data.</text>
</comment>
<dbReference type="InterPro" id="IPR012677">
    <property type="entry name" value="Nucleotide-bd_a/b_plait_sf"/>
</dbReference>
<dbReference type="GO" id="GO:0003729">
    <property type="term" value="F:mRNA binding"/>
    <property type="evidence" value="ECO:0007669"/>
    <property type="project" value="TreeGrafter"/>
</dbReference>
<name>A0AAE1C524_9PEZI</name>
<dbReference type="InterPro" id="IPR052768">
    <property type="entry name" value="RBM25"/>
</dbReference>
<sequence>MAYYGAPPGAYGGGQQAQYGAPPGFAPPGGMPANSPGAMPNQFQPPPNMPANINWNASTIRLGVDGPQARDDRGGGRGGRGRDGDGRGRLGLGASRDDRDRGGRDVERDRQAVRDSMQATHPPTREEVARTIFVGGLKEGAPGDGQIEEVLRCAGKLRRWTRARDSADQLCRFGFAEYEDVESLEAANAIYSDGIEVPVIEKGEVVKNDEGEAKMMRLLVVVDEQSRDYISEWKGKRKEDDDARQFRLDGCKEDLRQCLAAITNANAFVANAMVMHGHDANGDTNMTNGDSFANQEDIVTIPVASEDELSDIPAEMRATVAAEIKRFRDRSGRKDFERMARDEGTEHARQRYRNGDPDKPVAELNSNIPLGPRGQQVPSGPKGYRGAQLPSDYANGVAFVGANGSTNGQQPAEDEAEDDSEPDEAVEERKQKLKEDVWEEKFQNAERRYQGRENSRATALARERERDAREARNQTQEKNDVMRRLAEWDDAKEERMGREDYYLDRSSWLRKRGNYRQQEEYRDASDRQEEREELAMRREESNAMADDFLDRTAQDLAARAAGGSAQATAAPGLKISLGNVAARQRTAQATATTMTNNKRGGTALADVEGLLEDEEDAALNSTSKRPTLKPISAADYTNVPTRGQDLTDSERAAARRDLAAEIPNNVDELFATPLKYEFLTERVLEEEIRPYCGRLVEGFLGVREAMLVEAVLGGLRERKGAREVVGGLEMALGEEAEVLVRKVWRMGVFWGEAGARGLV</sequence>
<dbReference type="GO" id="GO:0005681">
    <property type="term" value="C:spliceosomal complex"/>
    <property type="evidence" value="ECO:0007669"/>
    <property type="project" value="TreeGrafter"/>
</dbReference>
<evidence type="ECO:0008006" key="7">
    <source>
        <dbReference type="Google" id="ProtNLM"/>
    </source>
</evidence>
<dbReference type="AlphaFoldDB" id="A0AAE1C524"/>
<dbReference type="Proteomes" id="UP001274830">
    <property type="component" value="Unassembled WGS sequence"/>
</dbReference>
<dbReference type="EMBL" id="JAUTXT010000004">
    <property type="protein sequence ID" value="KAK3678393.1"/>
    <property type="molecule type" value="Genomic_DNA"/>
</dbReference>
<feature type="domain" description="PWI" evidence="4">
    <location>
        <begin position="667"/>
        <end position="759"/>
    </location>
</feature>
<feature type="region of interest" description="Disordered" evidence="2">
    <location>
        <begin position="1"/>
        <end position="126"/>
    </location>
</feature>
<dbReference type="SUPFAM" id="SSF54928">
    <property type="entry name" value="RNA-binding domain, RBD"/>
    <property type="match status" value="1"/>
</dbReference>
<feature type="compositionally biased region" description="Basic and acidic residues" evidence="2">
    <location>
        <begin position="339"/>
        <end position="361"/>
    </location>
</feature>
<keyword evidence="1" id="KW-0694">RNA-binding</keyword>
<dbReference type="PANTHER" id="PTHR18806:SF4">
    <property type="entry name" value="RNA-BINDING PROTEIN 25"/>
    <property type="match status" value="1"/>
</dbReference>
<feature type="compositionally biased region" description="Basic and acidic residues" evidence="2">
    <location>
        <begin position="517"/>
        <end position="541"/>
    </location>
</feature>
<feature type="compositionally biased region" description="Basic and acidic residues" evidence="2">
    <location>
        <begin position="68"/>
        <end position="88"/>
    </location>
</feature>
<feature type="compositionally biased region" description="Basic and acidic residues" evidence="2">
    <location>
        <begin position="95"/>
        <end position="113"/>
    </location>
</feature>
<feature type="region of interest" description="Disordered" evidence="2">
    <location>
        <begin position="516"/>
        <end position="545"/>
    </location>
</feature>
<organism evidence="5 6">
    <name type="scientific">Recurvomyces mirabilis</name>
    <dbReference type="NCBI Taxonomy" id="574656"/>
    <lineage>
        <taxon>Eukaryota</taxon>
        <taxon>Fungi</taxon>
        <taxon>Dikarya</taxon>
        <taxon>Ascomycota</taxon>
        <taxon>Pezizomycotina</taxon>
        <taxon>Dothideomycetes</taxon>
        <taxon>Dothideomycetidae</taxon>
        <taxon>Mycosphaerellales</taxon>
        <taxon>Teratosphaeriaceae</taxon>
        <taxon>Recurvomyces</taxon>
    </lineage>
</organism>
<dbReference type="SMART" id="SM00311">
    <property type="entry name" value="PWI"/>
    <property type="match status" value="1"/>
</dbReference>
<evidence type="ECO:0000313" key="5">
    <source>
        <dbReference type="EMBL" id="KAK3678393.1"/>
    </source>
</evidence>
<dbReference type="PROSITE" id="PS50102">
    <property type="entry name" value="RRM"/>
    <property type="match status" value="1"/>
</dbReference>
<reference evidence="5" key="1">
    <citation type="submission" date="2023-07" db="EMBL/GenBank/DDBJ databases">
        <title>Black Yeasts Isolated from many extreme environments.</title>
        <authorList>
            <person name="Coleine C."/>
            <person name="Stajich J.E."/>
            <person name="Selbmann L."/>
        </authorList>
    </citation>
    <scope>NUCLEOTIDE SEQUENCE</scope>
    <source>
        <strain evidence="5">CCFEE 5485</strain>
    </source>
</reference>
<feature type="region of interest" description="Disordered" evidence="2">
    <location>
        <begin position="339"/>
        <end position="432"/>
    </location>
</feature>
<dbReference type="Gene3D" id="3.30.70.330">
    <property type="match status" value="1"/>
</dbReference>
<gene>
    <name evidence="5" type="ORF">LTR78_001690</name>
</gene>
<feature type="region of interest" description="Disordered" evidence="2">
    <location>
        <begin position="445"/>
        <end position="479"/>
    </location>
</feature>
<keyword evidence="6" id="KW-1185">Reference proteome</keyword>
<accession>A0AAE1C524</accession>